<dbReference type="AlphaFoldDB" id="A0A7W7YP06"/>
<evidence type="ECO:0000313" key="2">
    <source>
        <dbReference type="EMBL" id="MBB5039522.1"/>
    </source>
</evidence>
<evidence type="ECO:0000256" key="1">
    <source>
        <dbReference type="SAM" id="Coils"/>
    </source>
</evidence>
<reference evidence="2 3" key="1">
    <citation type="submission" date="2020-08" db="EMBL/GenBank/DDBJ databases">
        <title>Genomic Encyclopedia of Type Strains, Phase IV (KMG-IV): sequencing the most valuable type-strain genomes for metagenomic binning, comparative biology and taxonomic classification.</title>
        <authorList>
            <person name="Goeker M."/>
        </authorList>
    </citation>
    <scope>NUCLEOTIDE SEQUENCE [LARGE SCALE GENOMIC DNA]</scope>
    <source>
        <strain evidence="2 3">DSM 12251</strain>
    </source>
</reference>
<organism evidence="2 3">
    <name type="scientific">Prosthecobacter dejongeii</name>
    <dbReference type="NCBI Taxonomy" id="48465"/>
    <lineage>
        <taxon>Bacteria</taxon>
        <taxon>Pseudomonadati</taxon>
        <taxon>Verrucomicrobiota</taxon>
        <taxon>Verrucomicrobiia</taxon>
        <taxon>Verrucomicrobiales</taxon>
        <taxon>Verrucomicrobiaceae</taxon>
        <taxon>Prosthecobacter</taxon>
    </lineage>
</organism>
<proteinExistence type="predicted"/>
<protein>
    <submittedName>
        <fullName evidence="2">Chromosome segregation ATPase</fullName>
    </submittedName>
</protein>
<sequence length="182" mass="21086">MKTFLYWLLVLIVLGLCGICAAQWQREFKLHRRIDELTEMLIAENKLRTEFEEKAQRFEQEISRISHLRTEIEAALLDATEKVQMLTEDQKGRGYSLALWMKEAALLKSEVDAYKQLAGKGTDAIKERNTEVSAQNEAIEKANANLRLLVGERDDLINKLNARTKEFNELVEKYNKLAKERS</sequence>
<dbReference type="RefSeq" id="WP_184211383.1">
    <property type="nucleotide sequence ID" value="NZ_JACHIF010000009.1"/>
</dbReference>
<evidence type="ECO:0000313" key="3">
    <source>
        <dbReference type="Proteomes" id="UP000534294"/>
    </source>
</evidence>
<feature type="coiled-coil region" evidence="1">
    <location>
        <begin position="125"/>
        <end position="177"/>
    </location>
</feature>
<dbReference type="Proteomes" id="UP000534294">
    <property type="component" value="Unassembled WGS sequence"/>
</dbReference>
<keyword evidence="1" id="KW-0175">Coiled coil</keyword>
<keyword evidence="3" id="KW-1185">Reference proteome</keyword>
<comment type="caution">
    <text evidence="2">The sequence shown here is derived from an EMBL/GenBank/DDBJ whole genome shotgun (WGS) entry which is preliminary data.</text>
</comment>
<feature type="coiled-coil region" evidence="1">
    <location>
        <begin position="41"/>
        <end position="68"/>
    </location>
</feature>
<gene>
    <name evidence="2" type="ORF">HNQ64_003797</name>
</gene>
<name>A0A7W7YP06_9BACT</name>
<accession>A0A7W7YP06</accession>
<dbReference type="EMBL" id="JACHIF010000009">
    <property type="protein sequence ID" value="MBB5039522.1"/>
    <property type="molecule type" value="Genomic_DNA"/>
</dbReference>